<dbReference type="GO" id="GO:0016020">
    <property type="term" value="C:membrane"/>
    <property type="evidence" value="ECO:0007669"/>
    <property type="project" value="UniProtKB-SubCell"/>
</dbReference>
<dbReference type="AlphaFoldDB" id="A0A172YBJ9"/>
<accession>A0A172YBJ9</accession>
<evidence type="ECO:0000256" key="3">
    <source>
        <dbReference type="ARBA" id="ARBA00004370"/>
    </source>
</evidence>
<dbReference type="GO" id="GO:0004174">
    <property type="term" value="F:electron-transferring-flavoprotein dehydrogenase activity"/>
    <property type="evidence" value="ECO:0007669"/>
    <property type="project" value="UniProtKB-UniRule"/>
</dbReference>
<evidence type="ECO:0000256" key="12">
    <source>
        <dbReference type="ARBA" id="ARBA00023014"/>
    </source>
</evidence>
<comment type="subcellular location">
    <subcellularLocation>
        <location evidence="3">Membrane</location>
    </subcellularLocation>
</comment>
<evidence type="ECO:0000259" key="16">
    <source>
        <dbReference type="PROSITE" id="PS51379"/>
    </source>
</evidence>
<keyword evidence="5 15" id="KW-0285">Flavoprotein</keyword>
<dbReference type="Pfam" id="PF00890">
    <property type="entry name" value="FAD_binding_2"/>
    <property type="match status" value="1"/>
</dbReference>
<evidence type="ECO:0000256" key="6">
    <source>
        <dbReference type="ARBA" id="ARBA00022723"/>
    </source>
</evidence>
<evidence type="ECO:0000256" key="4">
    <source>
        <dbReference type="ARBA" id="ARBA00022448"/>
    </source>
</evidence>
<keyword evidence="4 15" id="KW-0813">Transport</keyword>
<dbReference type="PANTHER" id="PTHR10617:SF107">
    <property type="entry name" value="ELECTRON TRANSFER FLAVOPROTEIN-UBIQUINONE OXIDOREDUCTASE, MITOCHONDRIAL"/>
    <property type="match status" value="1"/>
</dbReference>
<dbReference type="InterPro" id="IPR007859">
    <property type="entry name" value="ETF-QO/FixX_C"/>
</dbReference>
<evidence type="ECO:0000256" key="8">
    <source>
        <dbReference type="ARBA" id="ARBA00022946"/>
    </source>
</evidence>
<keyword evidence="11 15" id="KW-0408">Iron</keyword>
<dbReference type="EMBL" id="CP015243">
    <property type="protein sequence ID" value="ANF56597.1"/>
    <property type="molecule type" value="Genomic_DNA"/>
</dbReference>
<keyword evidence="13 15" id="KW-0830">Ubiquinone</keyword>
<dbReference type="SUPFAM" id="SSF54862">
    <property type="entry name" value="4Fe-4S ferredoxins"/>
    <property type="match status" value="1"/>
</dbReference>
<dbReference type="STRING" id="376489.A5892_03190"/>
<dbReference type="GO" id="GO:0051539">
    <property type="term" value="F:4 iron, 4 sulfur cluster binding"/>
    <property type="evidence" value="ECO:0007669"/>
    <property type="project" value="UniProtKB-UniRule"/>
</dbReference>
<dbReference type="GO" id="GO:0046872">
    <property type="term" value="F:metal ion binding"/>
    <property type="evidence" value="ECO:0007669"/>
    <property type="project" value="UniProtKB-KW"/>
</dbReference>
<evidence type="ECO:0000256" key="5">
    <source>
        <dbReference type="ARBA" id="ARBA00022630"/>
    </source>
</evidence>
<evidence type="ECO:0000256" key="2">
    <source>
        <dbReference type="ARBA" id="ARBA00002819"/>
    </source>
</evidence>
<dbReference type="Gene3D" id="3.30.9.90">
    <property type="match status" value="1"/>
</dbReference>
<evidence type="ECO:0000256" key="15">
    <source>
        <dbReference type="RuleBase" id="RU366068"/>
    </source>
</evidence>
<dbReference type="InterPro" id="IPR036188">
    <property type="entry name" value="FAD/NAD-bd_sf"/>
</dbReference>
<dbReference type="Gene3D" id="3.50.50.60">
    <property type="entry name" value="FAD/NAD(P)-binding domain"/>
    <property type="match status" value="1"/>
</dbReference>
<gene>
    <name evidence="17" type="ORF">A5892_03190</name>
</gene>
<keyword evidence="7 15" id="KW-0274">FAD</keyword>
<sequence length="550" mass="60028">MDVEVMEFDVVIVGAGPSGLAAACRLMQGARAAGRELSVCVLEKGSEVGAHIVSGAVFDPRALDELFPDWASEGAPTGPEVAEDGLYWLSDAERSRRLPDALVPRSLHNLGHEPSHRLISASELCRWLAERAEELGVDLFPGFAAQSLIIEQEQVRGVVTGALGIAADGSEKPGYAPGMELRARHTLFAEGSRGHLGKRLIERFALAQGRATQHYAIGLKEIWEITQAQHRPGRVQHGAGWPLGRGSHGGWFLYHLDARRVAVGLIVDLDYTNPWLSPFEEFQRLKHHPLIRAQLEGGERLGYAARALTKGGPEALPRLAFPGGALLGCDAGTLDVSRIKGLHMAMKSGMVAADTLLAASDEALELGRGLAEFDTAWADSWAGREHAASRGFGAALHRLGPLLGGAWNLIDQWLGKRLPKLSDLRPDHASLRKASEAPRIDYPKSDNRLSFDRLSSVYLTDVHHEEDQPCHLHLADAEVPIRDNLPRYAEPATRYCPAAVYEVVEEQGQTRLRINFQNCIHCKTCDIKDPAQNITWVPPEGGNGPNYRGM</sequence>
<dbReference type="InterPro" id="IPR049398">
    <property type="entry name" value="ETF-QO/FixC_UQ-bd"/>
</dbReference>
<evidence type="ECO:0000256" key="11">
    <source>
        <dbReference type="ARBA" id="ARBA00023004"/>
    </source>
</evidence>
<reference evidence="17 18" key="1">
    <citation type="submission" date="2016-04" db="EMBL/GenBank/DDBJ databases">
        <title>Complete Genome Sequence of Halotalea alkalilenta IHB B 13600.</title>
        <authorList>
            <person name="Swarnkar M.K."/>
            <person name="Sharma A."/>
            <person name="Kaushal K."/>
            <person name="Soni R."/>
            <person name="Rana S."/>
            <person name="Singh A.K."/>
            <person name="Gulati A."/>
        </authorList>
    </citation>
    <scope>NUCLEOTIDE SEQUENCE [LARGE SCALE GENOMIC DNA]</scope>
    <source>
        <strain evidence="17 18">IHB B 13600</strain>
    </source>
</reference>
<keyword evidence="18" id="KW-1185">Reference proteome</keyword>
<dbReference type="KEGG" id="haa:A5892_03190"/>
<proteinExistence type="predicted"/>
<dbReference type="SUPFAM" id="SSF54373">
    <property type="entry name" value="FAD-linked reductases, C-terminal domain"/>
    <property type="match status" value="1"/>
</dbReference>
<dbReference type="EC" id="1.5.5.1" evidence="15"/>
<evidence type="ECO:0000256" key="1">
    <source>
        <dbReference type="ARBA" id="ARBA00001974"/>
    </source>
</evidence>
<keyword evidence="9 15" id="KW-0249">Electron transport</keyword>
<keyword evidence="12 15" id="KW-0411">Iron-sulfur</keyword>
<keyword evidence="6 15" id="KW-0479">Metal-binding</keyword>
<comment type="catalytic activity">
    <reaction evidence="15">
        <text>a ubiquinone + reduced [electron-transfer flavoprotein] = a ubiquinol + oxidized [electron-transfer flavoprotein] + H(+)</text>
        <dbReference type="Rhea" id="RHEA:24052"/>
        <dbReference type="Rhea" id="RHEA-COMP:9565"/>
        <dbReference type="Rhea" id="RHEA-COMP:9566"/>
        <dbReference type="Rhea" id="RHEA-COMP:10685"/>
        <dbReference type="Rhea" id="RHEA-COMP:10686"/>
        <dbReference type="ChEBI" id="CHEBI:15378"/>
        <dbReference type="ChEBI" id="CHEBI:16389"/>
        <dbReference type="ChEBI" id="CHEBI:17976"/>
        <dbReference type="ChEBI" id="CHEBI:57692"/>
        <dbReference type="ChEBI" id="CHEBI:58307"/>
        <dbReference type="EC" id="1.5.5.1"/>
    </reaction>
</comment>
<comment type="cofactor">
    <cofactor evidence="1 15">
        <name>FAD</name>
        <dbReference type="ChEBI" id="CHEBI:57692"/>
    </cofactor>
</comment>
<dbReference type="FunFam" id="3.30.70.20:FF:000015">
    <property type="entry name" value="Electron transfer flavoprotein-ubiquinone oxidoreductase"/>
    <property type="match status" value="1"/>
</dbReference>
<keyword evidence="10 15" id="KW-0560">Oxidoreductase</keyword>
<dbReference type="Gene3D" id="3.30.70.20">
    <property type="match status" value="1"/>
</dbReference>
<dbReference type="Pfam" id="PF05187">
    <property type="entry name" value="Fer4_ETF_QO"/>
    <property type="match status" value="1"/>
</dbReference>
<dbReference type="InterPro" id="IPR017896">
    <property type="entry name" value="4Fe4S_Fe-S-bd"/>
</dbReference>
<evidence type="ECO:0000256" key="9">
    <source>
        <dbReference type="ARBA" id="ARBA00022982"/>
    </source>
</evidence>
<comment type="cofactor">
    <cofactor evidence="15">
        <name>[4Fe-4S] cluster</name>
        <dbReference type="ChEBI" id="CHEBI:49883"/>
    </cofactor>
    <text evidence="15">Binds 1 [4Fe-4S] cluster.</text>
</comment>
<dbReference type="PANTHER" id="PTHR10617">
    <property type="entry name" value="ELECTRON TRANSFER FLAVOPROTEIN-UBIQUINONE OXIDOREDUCTASE"/>
    <property type="match status" value="1"/>
</dbReference>
<dbReference type="Pfam" id="PF13450">
    <property type="entry name" value="NAD_binding_8"/>
    <property type="match status" value="1"/>
</dbReference>
<organism evidence="17 18">
    <name type="scientific">Halotalea alkalilenta</name>
    <dbReference type="NCBI Taxonomy" id="376489"/>
    <lineage>
        <taxon>Bacteria</taxon>
        <taxon>Pseudomonadati</taxon>
        <taxon>Pseudomonadota</taxon>
        <taxon>Gammaproteobacteria</taxon>
        <taxon>Oceanospirillales</taxon>
        <taxon>Halomonadaceae</taxon>
        <taxon>Halotalea</taxon>
    </lineage>
</organism>
<dbReference type="Pfam" id="PF21162">
    <property type="entry name" value="ETFQO_UQ-bd"/>
    <property type="match status" value="1"/>
</dbReference>
<evidence type="ECO:0000313" key="17">
    <source>
        <dbReference type="EMBL" id="ANF56597.1"/>
    </source>
</evidence>
<protein>
    <recommendedName>
        <fullName evidence="15">Electron transfer flavoprotein-ubiquinone oxidoreductase</fullName>
        <shortName evidence="15">ETF-QO</shortName>
        <ecNumber evidence="15">1.5.5.1</ecNumber>
    </recommendedName>
</protein>
<dbReference type="RefSeq" id="WP_064121575.1">
    <property type="nucleotide sequence ID" value="NZ_CP015243.1"/>
</dbReference>
<evidence type="ECO:0000256" key="10">
    <source>
        <dbReference type="ARBA" id="ARBA00023002"/>
    </source>
</evidence>
<evidence type="ECO:0000313" key="18">
    <source>
        <dbReference type="Proteomes" id="UP000077875"/>
    </source>
</evidence>
<keyword evidence="14" id="KW-0472">Membrane</keyword>
<dbReference type="PROSITE" id="PS51379">
    <property type="entry name" value="4FE4S_FER_2"/>
    <property type="match status" value="1"/>
</dbReference>
<dbReference type="InterPro" id="IPR003953">
    <property type="entry name" value="FAD-dep_OxRdtase_2_FAD-bd"/>
</dbReference>
<name>A0A172YBJ9_9GAMM</name>
<dbReference type="InterPro" id="IPR040156">
    <property type="entry name" value="ETF-QO"/>
</dbReference>
<dbReference type="SUPFAM" id="SSF51905">
    <property type="entry name" value="FAD/NAD(P)-binding domain"/>
    <property type="match status" value="1"/>
</dbReference>
<dbReference type="Proteomes" id="UP000077875">
    <property type="component" value="Chromosome"/>
</dbReference>
<comment type="function">
    <text evidence="2 15">Accepts electrons from ETF and reduces ubiquinone.</text>
</comment>
<feature type="domain" description="4Fe-4S ferredoxin-type" evidence="16">
    <location>
        <begin position="510"/>
        <end position="539"/>
    </location>
</feature>
<evidence type="ECO:0000256" key="14">
    <source>
        <dbReference type="ARBA" id="ARBA00023136"/>
    </source>
</evidence>
<keyword evidence="8" id="KW-0809">Transit peptide</keyword>
<evidence type="ECO:0000256" key="13">
    <source>
        <dbReference type="ARBA" id="ARBA00023075"/>
    </source>
</evidence>
<evidence type="ECO:0000256" key="7">
    <source>
        <dbReference type="ARBA" id="ARBA00022827"/>
    </source>
</evidence>